<reference evidence="4" key="1">
    <citation type="submission" date="2016-04" db="EMBL/GenBank/DDBJ databases">
        <authorList>
            <person name="Evans L.H."/>
            <person name="Alamgir A."/>
            <person name="Owens N."/>
            <person name="Weber N.D."/>
            <person name="Virtaneva K."/>
            <person name="Barbian K."/>
            <person name="Babar A."/>
            <person name="Rosenke K."/>
        </authorList>
    </citation>
    <scope>NUCLEOTIDE SEQUENCE [LARGE SCALE GENOMIC DNA]</scope>
    <source>
        <strain evidence="4">CBS 101.48</strain>
    </source>
</reference>
<organism evidence="4">
    <name type="scientific">Absidia glauca</name>
    <name type="common">Pin mould</name>
    <dbReference type="NCBI Taxonomy" id="4829"/>
    <lineage>
        <taxon>Eukaryota</taxon>
        <taxon>Fungi</taxon>
        <taxon>Fungi incertae sedis</taxon>
        <taxon>Mucoromycota</taxon>
        <taxon>Mucoromycotina</taxon>
        <taxon>Mucoromycetes</taxon>
        <taxon>Mucorales</taxon>
        <taxon>Cunninghamellaceae</taxon>
        <taxon>Absidia</taxon>
    </lineage>
</organism>
<evidence type="ECO:0000313" key="4">
    <source>
        <dbReference type="EMBL" id="SAM06401.1"/>
    </source>
</evidence>
<sequence length="528" mass="61066">MTATSAGRPLHLRLLFPHLLTLPKTDPRRNATPVITHSPAIDQELFMYMALLMRDFIHPWYHLVTQDQDLTDAIVDVLTGVVQQLEKRCCEQVDWTSLLLVSLPKLLTLHWRDYRQAKGRLHMNHASGTRSLDQLFHGMQPHLAFQVGEHEYRRQLTDAVLLLLLDKHDSQNEAFRFLLREIISNIVLASLTETLTDPYTIHTIICKLLQGYEPELDALESSGQFAGTYFSALTQPPDYQQEPKKAPPTTKEEDEQQVDGLFSKLRQLQEQQKEERQQKGVGDPYDDLTPQTTKQQQQPPSTFASPQQRLFSFGYIVLQVLLSPFRSLYFYMHSVLTQSQQRYHQVNRHEKKTRHARLIEPITKFLRVALLVDDRPVVQWGWQMIAMFLWPILRVFGGGVLMDKFLEQTILYVLSEPFIVFYLRLGRDLLWPDGVLIQRGPPVTPLQRDQMRIRAERLLVVALPQPITKTLFGTTDRDQIQSHLHDALAPLQHKYINKHLIYLVLDLAVAKIFPELALPPHQLSSALS</sequence>
<evidence type="ECO:0000313" key="5">
    <source>
        <dbReference type="Proteomes" id="UP000078561"/>
    </source>
</evidence>
<feature type="domain" description="PXA" evidence="3">
    <location>
        <begin position="38"/>
        <end position="213"/>
    </location>
</feature>
<dbReference type="Pfam" id="PF02194">
    <property type="entry name" value="PXA"/>
    <property type="match status" value="1"/>
</dbReference>
<dbReference type="STRING" id="4829.A0A163K9P6"/>
<protein>
    <recommendedName>
        <fullName evidence="3">PXA domain-containing protein</fullName>
    </recommendedName>
</protein>
<dbReference type="EMBL" id="LT554591">
    <property type="protein sequence ID" value="SAM06401.1"/>
    <property type="molecule type" value="Genomic_DNA"/>
</dbReference>
<comment type="similarity">
    <text evidence="1">Belongs to the sorting nexin family.</text>
</comment>
<dbReference type="PANTHER" id="PTHR22775:SF3">
    <property type="entry name" value="SORTING NEXIN-13"/>
    <property type="match status" value="1"/>
</dbReference>
<dbReference type="PANTHER" id="PTHR22775">
    <property type="entry name" value="SORTING NEXIN"/>
    <property type="match status" value="1"/>
</dbReference>
<keyword evidence="5" id="KW-1185">Reference proteome</keyword>
<dbReference type="OrthoDB" id="5582218at2759"/>
<evidence type="ECO:0000259" key="3">
    <source>
        <dbReference type="PROSITE" id="PS51207"/>
    </source>
</evidence>
<feature type="region of interest" description="Disordered" evidence="2">
    <location>
        <begin position="234"/>
        <end position="257"/>
    </location>
</feature>
<dbReference type="InterPro" id="IPR013937">
    <property type="entry name" value="Sorting_nexin_C"/>
</dbReference>
<feature type="region of interest" description="Disordered" evidence="2">
    <location>
        <begin position="272"/>
        <end position="304"/>
    </location>
</feature>
<name>A0A163K9P6_ABSGL</name>
<gene>
    <name evidence="4" type="primary">ABSGL_12290.1 scaffold 12745</name>
</gene>
<proteinExistence type="inferred from homology"/>
<dbReference type="SMART" id="SM00313">
    <property type="entry name" value="PXA"/>
    <property type="match status" value="1"/>
</dbReference>
<dbReference type="PROSITE" id="PS51207">
    <property type="entry name" value="PXA"/>
    <property type="match status" value="1"/>
</dbReference>
<dbReference type="AlphaFoldDB" id="A0A163K9P6"/>
<dbReference type="Pfam" id="PF08628">
    <property type="entry name" value="Nexin_C"/>
    <property type="match status" value="1"/>
</dbReference>
<evidence type="ECO:0000256" key="2">
    <source>
        <dbReference type="SAM" id="MobiDB-lite"/>
    </source>
</evidence>
<dbReference type="Proteomes" id="UP000078561">
    <property type="component" value="Unassembled WGS sequence"/>
</dbReference>
<evidence type="ECO:0000256" key="1">
    <source>
        <dbReference type="ARBA" id="ARBA00010883"/>
    </source>
</evidence>
<dbReference type="OMA" id="FHGMQPH"/>
<dbReference type="GO" id="GO:0035091">
    <property type="term" value="F:phosphatidylinositol binding"/>
    <property type="evidence" value="ECO:0007669"/>
    <property type="project" value="TreeGrafter"/>
</dbReference>
<dbReference type="InterPro" id="IPR003114">
    <property type="entry name" value="Phox_assoc"/>
</dbReference>
<feature type="compositionally biased region" description="Low complexity" evidence="2">
    <location>
        <begin position="289"/>
        <end position="300"/>
    </location>
</feature>
<accession>A0A163K9P6</accession>
<dbReference type="InParanoid" id="A0A163K9P6"/>